<evidence type="ECO:0000313" key="2">
    <source>
        <dbReference type="Proteomes" id="UP000438874"/>
    </source>
</evidence>
<gene>
    <name evidence="1" type="ORF">NIES3787_02110</name>
</gene>
<evidence type="ECO:0000313" key="1">
    <source>
        <dbReference type="EMBL" id="GCL44535.1"/>
    </source>
</evidence>
<sequence length="53" mass="5875">MNALKYQTIIKNGQLSLPPLDLPEGTVVEAILLIKEAAEMDETDYLLSTEANR</sequence>
<protein>
    <submittedName>
        <fullName evidence="1">Uncharacterized protein</fullName>
    </submittedName>
</protein>
<organism evidence="1 2">
    <name type="scientific">Microcystis aeruginosa NIES-3787</name>
    <dbReference type="NCBI Taxonomy" id="2517782"/>
    <lineage>
        <taxon>Bacteria</taxon>
        <taxon>Bacillati</taxon>
        <taxon>Cyanobacteriota</taxon>
        <taxon>Cyanophyceae</taxon>
        <taxon>Oscillatoriophycideae</taxon>
        <taxon>Chroococcales</taxon>
        <taxon>Microcystaceae</taxon>
        <taxon>Microcystis</taxon>
    </lineage>
</organism>
<accession>A0A6H9GCA2</accession>
<dbReference type="AlphaFoldDB" id="A0A6H9GCA2"/>
<dbReference type="EMBL" id="BJCH01000002">
    <property type="protein sequence ID" value="GCL44535.1"/>
    <property type="molecule type" value="Genomic_DNA"/>
</dbReference>
<name>A0A6H9GCA2_MICAE</name>
<comment type="caution">
    <text evidence="1">The sequence shown here is derived from an EMBL/GenBank/DDBJ whole genome shotgun (WGS) entry which is preliminary data.</text>
</comment>
<proteinExistence type="predicted"/>
<dbReference type="Proteomes" id="UP000438874">
    <property type="component" value="Unassembled WGS sequence"/>
</dbReference>
<reference evidence="1 2" key="1">
    <citation type="submission" date="2019-02" db="EMBL/GenBank/DDBJ databases">
        <title>Draft genome sequence of Arthrospira platensis NIES-3787.</title>
        <authorList>
            <person name="Yamaguchi H."/>
            <person name="Suzuki S."/>
            <person name="Kawachi M."/>
        </authorList>
    </citation>
    <scope>NUCLEOTIDE SEQUENCE [LARGE SCALE GENOMIC DNA]</scope>
    <source>
        <strain evidence="1 2">NIES-3787</strain>
    </source>
</reference>